<keyword evidence="1" id="KW-0812">Transmembrane</keyword>
<accession>A0A3E0WUY5</accession>
<evidence type="ECO:0000313" key="4">
    <source>
        <dbReference type="Proteomes" id="UP000256488"/>
    </source>
</evidence>
<evidence type="ECO:0000259" key="2">
    <source>
        <dbReference type="Pfam" id="PF13354"/>
    </source>
</evidence>
<dbReference type="PANTHER" id="PTHR35333">
    <property type="entry name" value="BETA-LACTAMASE"/>
    <property type="match status" value="1"/>
</dbReference>
<dbReference type="RefSeq" id="WP_116277826.1">
    <property type="nucleotide sequence ID" value="NZ_NFZX01000010.1"/>
</dbReference>
<organism evidence="3 4">
    <name type="scientific">Virgibacillus dokdonensis</name>
    <dbReference type="NCBI Taxonomy" id="302167"/>
    <lineage>
        <taxon>Bacteria</taxon>
        <taxon>Bacillati</taxon>
        <taxon>Bacillota</taxon>
        <taxon>Bacilli</taxon>
        <taxon>Bacillales</taxon>
        <taxon>Bacillaceae</taxon>
        <taxon>Virgibacillus</taxon>
    </lineage>
</organism>
<dbReference type="InterPro" id="IPR012338">
    <property type="entry name" value="Beta-lactam/transpept-like"/>
</dbReference>
<dbReference type="GO" id="GO:0008800">
    <property type="term" value="F:beta-lactamase activity"/>
    <property type="evidence" value="ECO:0007669"/>
    <property type="project" value="InterPro"/>
</dbReference>
<feature type="transmembrane region" description="Helical" evidence="1">
    <location>
        <begin position="6"/>
        <end position="25"/>
    </location>
</feature>
<dbReference type="Pfam" id="PF13354">
    <property type="entry name" value="Beta-lactamase2"/>
    <property type="match status" value="1"/>
</dbReference>
<evidence type="ECO:0000313" key="3">
    <source>
        <dbReference type="EMBL" id="RFA35805.1"/>
    </source>
</evidence>
<dbReference type="Proteomes" id="UP000256488">
    <property type="component" value="Unassembled WGS sequence"/>
</dbReference>
<name>A0A3E0WUY5_9BACI</name>
<feature type="domain" description="Beta-lactamase class A catalytic" evidence="2">
    <location>
        <begin position="54"/>
        <end position="171"/>
    </location>
</feature>
<dbReference type="AlphaFoldDB" id="A0A3E0WUY5"/>
<evidence type="ECO:0000256" key="1">
    <source>
        <dbReference type="SAM" id="Phobius"/>
    </source>
</evidence>
<dbReference type="GO" id="GO:0046677">
    <property type="term" value="P:response to antibiotic"/>
    <property type="evidence" value="ECO:0007669"/>
    <property type="project" value="InterPro"/>
</dbReference>
<dbReference type="GO" id="GO:0030655">
    <property type="term" value="P:beta-lactam antibiotic catabolic process"/>
    <property type="evidence" value="ECO:0007669"/>
    <property type="project" value="InterPro"/>
</dbReference>
<gene>
    <name evidence="3" type="ORF">CAI16_07050</name>
</gene>
<dbReference type="Gene3D" id="3.40.710.10">
    <property type="entry name" value="DD-peptidase/beta-lactamase superfamily"/>
    <property type="match status" value="1"/>
</dbReference>
<dbReference type="InterPro" id="IPR045155">
    <property type="entry name" value="Beta-lactam_cat"/>
</dbReference>
<keyword evidence="1" id="KW-0472">Membrane</keyword>
<dbReference type="EMBL" id="NFZX01000010">
    <property type="protein sequence ID" value="RFA35805.1"/>
    <property type="molecule type" value="Genomic_DNA"/>
</dbReference>
<protein>
    <recommendedName>
        <fullName evidence="2">Beta-lactamase class A catalytic domain-containing protein</fullName>
    </recommendedName>
</protein>
<proteinExistence type="predicted"/>
<comment type="caution">
    <text evidence="3">The sequence shown here is derived from an EMBL/GenBank/DDBJ whole genome shotgun (WGS) entry which is preliminary data.</text>
</comment>
<keyword evidence="1" id="KW-1133">Transmembrane helix</keyword>
<sequence>MKVIILLTIGVIVFSIMFIIAGILVNKHNLKKDKYDLLHYLEKHKEKFSITINEDGQEMLSHNQNVKIPLASTVKLIIAYNFVKLVTSGKLSLSEKINLNHIDNFYVMNTDGGAHPKWKEALNHSSKVSLLEVAKGMMQFSSNACTDYLISRIGLGTINDSLKDLQIHTHDKITYLTPSVLMPGYLSDKKKTAASKIETMKPFSYQSLSEDLFKKMERGQCENLKDKTSKMLNQKMQYVITEKLPGSTTKEYADLMFRLGKEILSKEEKALFSLILIGEKIKGKHDDFFWYKGGSTLFVLTSALYKENAEHTIAISLFMRDEKAEDSYWIRNIFNNFLFSIATDIDFRSKVKSIFK</sequence>
<dbReference type="SUPFAM" id="SSF56601">
    <property type="entry name" value="beta-lactamase/transpeptidase-like"/>
    <property type="match status" value="1"/>
</dbReference>
<dbReference type="PANTHER" id="PTHR35333:SF3">
    <property type="entry name" value="BETA-LACTAMASE-TYPE TRANSPEPTIDASE FOLD CONTAINING PROTEIN"/>
    <property type="match status" value="1"/>
</dbReference>
<dbReference type="InterPro" id="IPR000871">
    <property type="entry name" value="Beta-lactam_class-A"/>
</dbReference>
<reference evidence="3 4" key="1">
    <citation type="submission" date="2017-05" db="EMBL/GenBank/DDBJ databases">
        <title>Virgibacillus sp. AK90 isolated from a saltern of Kakinada, India.</title>
        <authorList>
            <person name="Gupta V."/>
            <person name="Sidhu C."/>
            <person name="Korpole S."/>
            <person name="Pinnaka A.K."/>
        </authorList>
    </citation>
    <scope>NUCLEOTIDE SEQUENCE [LARGE SCALE GENOMIC DNA]</scope>
    <source>
        <strain evidence="3 4">AK90</strain>
    </source>
</reference>